<dbReference type="InterPro" id="IPR036084">
    <property type="entry name" value="Ser_inhib-like_sf"/>
</dbReference>
<feature type="domain" description="VWFD" evidence="3">
    <location>
        <begin position="1"/>
        <end position="178"/>
    </location>
</feature>
<dbReference type="Pfam" id="PF12714">
    <property type="entry name" value="TILa"/>
    <property type="match status" value="1"/>
</dbReference>
<organism evidence="4 5">
    <name type="scientific">Goodea atripinnis</name>
    <dbReference type="NCBI Taxonomy" id="208336"/>
    <lineage>
        <taxon>Eukaryota</taxon>
        <taxon>Metazoa</taxon>
        <taxon>Chordata</taxon>
        <taxon>Craniata</taxon>
        <taxon>Vertebrata</taxon>
        <taxon>Euteleostomi</taxon>
        <taxon>Actinopterygii</taxon>
        <taxon>Neopterygii</taxon>
        <taxon>Teleostei</taxon>
        <taxon>Neoteleostei</taxon>
        <taxon>Acanthomorphata</taxon>
        <taxon>Ovalentaria</taxon>
        <taxon>Atherinomorphae</taxon>
        <taxon>Cyprinodontiformes</taxon>
        <taxon>Goodeidae</taxon>
        <taxon>Goodea</taxon>
    </lineage>
</organism>
<keyword evidence="5" id="KW-1185">Reference proteome</keyword>
<evidence type="ECO:0000313" key="4">
    <source>
        <dbReference type="EMBL" id="MEQ2157424.1"/>
    </source>
</evidence>
<dbReference type="Pfam" id="PF08742">
    <property type="entry name" value="C8"/>
    <property type="match status" value="1"/>
</dbReference>
<dbReference type="InterPro" id="IPR001846">
    <property type="entry name" value="VWF_type-D"/>
</dbReference>
<dbReference type="PANTHER" id="PTHR11339">
    <property type="entry name" value="EXTRACELLULAR MATRIX GLYCOPROTEIN RELATED"/>
    <property type="match status" value="1"/>
</dbReference>
<protein>
    <recommendedName>
        <fullName evidence="3">VWFD domain-containing protein</fullName>
    </recommendedName>
</protein>
<name>A0ABV0MFB8_9TELE</name>
<evidence type="ECO:0000259" key="3">
    <source>
        <dbReference type="PROSITE" id="PS51233"/>
    </source>
</evidence>
<dbReference type="Proteomes" id="UP001476798">
    <property type="component" value="Unassembled WGS sequence"/>
</dbReference>
<dbReference type="CDD" id="cd19941">
    <property type="entry name" value="TIL"/>
    <property type="match status" value="1"/>
</dbReference>
<evidence type="ECO:0000256" key="2">
    <source>
        <dbReference type="ARBA" id="ARBA00023180"/>
    </source>
</evidence>
<dbReference type="SUPFAM" id="SSF57567">
    <property type="entry name" value="Serine protease inhibitors"/>
    <property type="match status" value="1"/>
</dbReference>
<gene>
    <name evidence="4" type="ORF">GOODEAATRI_001703</name>
</gene>
<proteinExistence type="predicted"/>
<sequence length="569" mass="62384">MGDPHYRTFDGRLFDFMGTCTYVIAKHCGKDRNLPAFEVLAQNENRGSLGVSYVGLVMVKVYNVTITVVRSERGRVRIDNSLWSLPIVLNNSKLNLFQCGRSAVIESDFGLTVRYDWDHNLVVTLSNTFAGKTCGLCGNFNGIPTDDFTTPTGTQESGVVAFGSSWKVPGFGDEPNCRDDCVGGCDSCNSHLMTKYGHDLFCGLITKEKGPFTSCHPVIDPQAYLENCKYDLCMGGGLQQFLCKTLETYTQACQDAGIQVQDWRKMAKCFAKCPANSHYELCGNACPATCSDPTAPSKCKRPCVETCTCDNGFVLSGDECVPAVKCGCTYEGHYVPAGEAFWADQSCKRWCKCIPGSRRVECQDKGCGAGQQCKVVNGIRNCQAVSYSTCHATGDPHYVTFDKVRFDFQGTCVYQLAALCSKDPELVPFEVLVQNDRGSKVVSYTKLVQIKVYSTSIVITQTHKGLIMVNDELVNLPVNLKDGKIYVYKSGWDAVVTTDFGLKVSFNWKSAAFVTLPSNYKGAVCGLCGNYNDKPQDDLIPKDGNKPAKPTDFGSSWRVAEIPGCVVLE</sequence>
<dbReference type="InterPro" id="IPR025615">
    <property type="entry name" value="TILa_dom"/>
</dbReference>
<evidence type="ECO:0000256" key="1">
    <source>
        <dbReference type="ARBA" id="ARBA00023157"/>
    </source>
</evidence>
<dbReference type="EMBL" id="JAHRIO010000054">
    <property type="protein sequence ID" value="MEQ2157424.1"/>
    <property type="molecule type" value="Genomic_DNA"/>
</dbReference>
<accession>A0ABV0MFB8</accession>
<keyword evidence="1" id="KW-1015">Disulfide bond</keyword>
<dbReference type="PROSITE" id="PS51233">
    <property type="entry name" value="VWFD"/>
    <property type="match status" value="2"/>
</dbReference>
<dbReference type="Pfam" id="PF01826">
    <property type="entry name" value="TIL"/>
    <property type="match status" value="1"/>
</dbReference>
<dbReference type="SMART" id="SM00832">
    <property type="entry name" value="C8"/>
    <property type="match status" value="1"/>
</dbReference>
<dbReference type="InterPro" id="IPR050780">
    <property type="entry name" value="Mucin_vWF_Thrombospondin_sf"/>
</dbReference>
<comment type="caution">
    <text evidence="4">The sequence shown here is derived from an EMBL/GenBank/DDBJ whole genome shotgun (WGS) entry which is preliminary data.</text>
</comment>
<dbReference type="InterPro" id="IPR002919">
    <property type="entry name" value="TIL_dom"/>
</dbReference>
<dbReference type="SMART" id="SM00216">
    <property type="entry name" value="VWD"/>
    <property type="match status" value="2"/>
</dbReference>
<dbReference type="Pfam" id="PF00094">
    <property type="entry name" value="VWD"/>
    <property type="match status" value="2"/>
</dbReference>
<dbReference type="InterPro" id="IPR014853">
    <property type="entry name" value="VWF/SSPO/ZAN-like_Cys-rich_dom"/>
</dbReference>
<feature type="domain" description="VWFD" evidence="3">
    <location>
        <begin position="388"/>
        <end position="566"/>
    </location>
</feature>
<evidence type="ECO:0000313" key="5">
    <source>
        <dbReference type="Proteomes" id="UP001476798"/>
    </source>
</evidence>
<dbReference type="PANTHER" id="PTHR11339:SF374">
    <property type="entry name" value="ZONADHESIN"/>
    <property type="match status" value="1"/>
</dbReference>
<keyword evidence="2" id="KW-0325">Glycoprotein</keyword>
<reference evidence="4 5" key="1">
    <citation type="submission" date="2021-06" db="EMBL/GenBank/DDBJ databases">
        <authorList>
            <person name="Palmer J.M."/>
        </authorList>
    </citation>
    <scope>NUCLEOTIDE SEQUENCE [LARGE SCALE GENOMIC DNA]</scope>
    <source>
        <strain evidence="4 5">GA_2019</strain>
        <tissue evidence="4">Muscle</tissue>
    </source>
</reference>
<dbReference type="Gene3D" id="2.10.25.10">
    <property type="entry name" value="Laminin"/>
    <property type="match status" value="1"/>
</dbReference>